<dbReference type="EMBL" id="KV878336">
    <property type="protein sequence ID" value="OJJ50967.1"/>
    <property type="molecule type" value="Genomic_DNA"/>
</dbReference>
<dbReference type="GO" id="GO:0044550">
    <property type="term" value="P:secondary metabolite biosynthetic process"/>
    <property type="evidence" value="ECO:0007669"/>
    <property type="project" value="TreeGrafter"/>
</dbReference>
<dbReference type="PANTHER" id="PTHR31642">
    <property type="entry name" value="TRICHOTHECENE 3-O-ACETYLTRANSFERASE"/>
    <property type="match status" value="1"/>
</dbReference>
<keyword evidence="4" id="KW-1185">Reference proteome</keyword>
<evidence type="ECO:0000313" key="3">
    <source>
        <dbReference type="EMBL" id="OJJ50967.1"/>
    </source>
</evidence>
<feature type="non-terminal residue" evidence="3">
    <location>
        <position position="1"/>
    </location>
</feature>
<protein>
    <recommendedName>
        <fullName evidence="5">Transferase family protein</fullName>
    </recommendedName>
</protein>
<proteinExistence type="predicted"/>
<keyword evidence="1" id="KW-0808">Transferase</keyword>
<dbReference type="VEuPathDB" id="FungiDB:ASPZODRAFT_31702"/>
<evidence type="ECO:0000313" key="4">
    <source>
        <dbReference type="Proteomes" id="UP000184188"/>
    </source>
</evidence>
<gene>
    <name evidence="3" type="ORF">ASPZODRAFT_31702</name>
</gene>
<dbReference type="OrthoDB" id="444127at2759"/>
<reference evidence="4" key="1">
    <citation type="journal article" date="2017" name="Genome Biol.">
        <title>Comparative genomics reveals high biological diversity and specific adaptations in the industrially and medically important fungal genus Aspergillus.</title>
        <authorList>
            <person name="de Vries R.P."/>
            <person name="Riley R."/>
            <person name="Wiebenga A."/>
            <person name="Aguilar-Osorio G."/>
            <person name="Amillis S."/>
            <person name="Uchima C.A."/>
            <person name="Anderluh G."/>
            <person name="Asadollahi M."/>
            <person name="Askin M."/>
            <person name="Barry K."/>
            <person name="Battaglia E."/>
            <person name="Bayram O."/>
            <person name="Benocci T."/>
            <person name="Braus-Stromeyer S.A."/>
            <person name="Caldana C."/>
            <person name="Canovas D."/>
            <person name="Cerqueira G.C."/>
            <person name="Chen F."/>
            <person name="Chen W."/>
            <person name="Choi C."/>
            <person name="Clum A."/>
            <person name="Dos Santos R.A."/>
            <person name="Damasio A.R."/>
            <person name="Diallinas G."/>
            <person name="Emri T."/>
            <person name="Fekete E."/>
            <person name="Flipphi M."/>
            <person name="Freyberg S."/>
            <person name="Gallo A."/>
            <person name="Gournas C."/>
            <person name="Habgood R."/>
            <person name="Hainaut M."/>
            <person name="Harispe M.L."/>
            <person name="Henrissat B."/>
            <person name="Hilden K.S."/>
            <person name="Hope R."/>
            <person name="Hossain A."/>
            <person name="Karabika E."/>
            <person name="Karaffa L."/>
            <person name="Karanyi Z."/>
            <person name="Krasevec N."/>
            <person name="Kuo A."/>
            <person name="Kusch H."/>
            <person name="LaButti K."/>
            <person name="Lagendijk E.L."/>
            <person name="Lapidus A."/>
            <person name="Levasseur A."/>
            <person name="Lindquist E."/>
            <person name="Lipzen A."/>
            <person name="Logrieco A.F."/>
            <person name="MacCabe A."/>
            <person name="Maekelae M.R."/>
            <person name="Malavazi I."/>
            <person name="Melin P."/>
            <person name="Meyer V."/>
            <person name="Mielnichuk N."/>
            <person name="Miskei M."/>
            <person name="Molnar A.P."/>
            <person name="Mule G."/>
            <person name="Ngan C.Y."/>
            <person name="Orejas M."/>
            <person name="Orosz E."/>
            <person name="Ouedraogo J.P."/>
            <person name="Overkamp K.M."/>
            <person name="Park H.-S."/>
            <person name="Perrone G."/>
            <person name="Piumi F."/>
            <person name="Punt P.J."/>
            <person name="Ram A.F."/>
            <person name="Ramon A."/>
            <person name="Rauscher S."/>
            <person name="Record E."/>
            <person name="Riano-Pachon D.M."/>
            <person name="Robert V."/>
            <person name="Roehrig J."/>
            <person name="Ruller R."/>
            <person name="Salamov A."/>
            <person name="Salih N.S."/>
            <person name="Samson R.A."/>
            <person name="Sandor E."/>
            <person name="Sanguinetti M."/>
            <person name="Schuetze T."/>
            <person name="Sepcic K."/>
            <person name="Shelest E."/>
            <person name="Sherlock G."/>
            <person name="Sophianopoulou V."/>
            <person name="Squina F.M."/>
            <person name="Sun H."/>
            <person name="Susca A."/>
            <person name="Todd R.B."/>
            <person name="Tsang A."/>
            <person name="Unkles S.E."/>
            <person name="van de Wiele N."/>
            <person name="van Rossen-Uffink D."/>
            <person name="Oliveira J.V."/>
            <person name="Vesth T.C."/>
            <person name="Visser J."/>
            <person name="Yu J.-H."/>
            <person name="Zhou M."/>
            <person name="Andersen M.R."/>
            <person name="Archer D.B."/>
            <person name="Baker S.E."/>
            <person name="Benoit I."/>
            <person name="Brakhage A.A."/>
            <person name="Braus G.H."/>
            <person name="Fischer R."/>
            <person name="Frisvad J.C."/>
            <person name="Goldman G.H."/>
            <person name="Houbraken J."/>
            <person name="Oakley B."/>
            <person name="Pocsi I."/>
            <person name="Scazzocchio C."/>
            <person name="Seiboth B."/>
            <person name="vanKuyk P.A."/>
            <person name="Wortman J."/>
            <person name="Dyer P.S."/>
            <person name="Grigoriev I.V."/>
        </authorList>
    </citation>
    <scope>NUCLEOTIDE SEQUENCE [LARGE SCALE GENOMIC DNA]</scope>
    <source>
        <strain evidence="4">CBS 506.65</strain>
    </source>
</reference>
<name>A0A1L9SV68_9EURO</name>
<organism evidence="3 4">
    <name type="scientific">Penicilliopsis zonata CBS 506.65</name>
    <dbReference type="NCBI Taxonomy" id="1073090"/>
    <lineage>
        <taxon>Eukaryota</taxon>
        <taxon>Fungi</taxon>
        <taxon>Dikarya</taxon>
        <taxon>Ascomycota</taxon>
        <taxon>Pezizomycotina</taxon>
        <taxon>Eurotiomycetes</taxon>
        <taxon>Eurotiomycetidae</taxon>
        <taxon>Eurotiales</taxon>
        <taxon>Aspergillaceae</taxon>
        <taxon>Penicilliopsis</taxon>
    </lineage>
</organism>
<dbReference type="PANTHER" id="PTHR31642:SF310">
    <property type="entry name" value="FATTY ALCOHOL:CAFFEOYL-COA ACYLTRANSFERASE"/>
    <property type="match status" value="1"/>
</dbReference>
<evidence type="ECO:0000256" key="1">
    <source>
        <dbReference type="ARBA" id="ARBA00022679"/>
    </source>
</evidence>
<dbReference type="RefSeq" id="XP_022585477.1">
    <property type="nucleotide sequence ID" value="XM_022728222.1"/>
</dbReference>
<dbReference type="InterPro" id="IPR023213">
    <property type="entry name" value="CAT-like_dom_sf"/>
</dbReference>
<dbReference type="Gene3D" id="3.30.559.10">
    <property type="entry name" value="Chloramphenicol acetyltransferase-like domain"/>
    <property type="match status" value="2"/>
</dbReference>
<feature type="region of interest" description="Disordered" evidence="2">
    <location>
        <begin position="25"/>
        <end position="44"/>
    </location>
</feature>
<dbReference type="GO" id="GO:0016747">
    <property type="term" value="F:acyltransferase activity, transferring groups other than amino-acyl groups"/>
    <property type="evidence" value="ECO:0007669"/>
    <property type="project" value="TreeGrafter"/>
</dbReference>
<evidence type="ECO:0008006" key="5">
    <source>
        <dbReference type="Google" id="ProtNLM"/>
    </source>
</evidence>
<dbReference type="AlphaFoldDB" id="A0A1L9SV68"/>
<evidence type="ECO:0000256" key="2">
    <source>
        <dbReference type="SAM" id="MobiDB-lite"/>
    </source>
</evidence>
<dbReference type="GeneID" id="34614686"/>
<dbReference type="Proteomes" id="UP000184188">
    <property type="component" value="Unassembled WGS sequence"/>
</dbReference>
<sequence>RQSVLLSIVDATHISSGTAETVLFYDGPDSSSSSSRSPPPTPDQLQAALARTLDAYPQWCGRLYRQPGRPGRLMLTFGGAGIDDIHGSDPGVVFLVARADCPLVDLVPPVHQRAPAWDVSAFPLALLMPQLTLSVSNLNDPALPSVAVQVTSFTCGGMAVALKISHPLADATSLAGFVLDWAANTQQQQQQQQRQSYNSNIEAPIFDPELLDRCAAGDPNHPDPEPQLVARALALPCLRYDTWISHEGCPFPARWTEIPEEFRSLPADPPGQRVPWEEWDLKAPVARYVIHFSQGDLQRLWQEATSSTAAGKEVSDTTLKFSYHDALVAHVWSCVNRARRQIEVSETNVTDDNATVYLNYTLGIRKRTHPPLPDRFVGSPTVAAAISATSQQVCSEETDTLAHLATRIRKTVALFTSDNLAAHLHMKLHEQCPQRMWPSFPGRRHLVVTSWVRTRLYEADFGSGTPRYVKGVMPSVDGMLHVMEGAPKVTAACLSSSTASHWTDHGVDVQLHLAKGAMKNLLQDPTFW</sequence>
<dbReference type="Pfam" id="PF02458">
    <property type="entry name" value="Transferase"/>
    <property type="match status" value="2"/>
</dbReference>
<dbReference type="InterPro" id="IPR050317">
    <property type="entry name" value="Plant_Fungal_Acyltransferase"/>
</dbReference>
<feature type="non-terminal residue" evidence="3">
    <location>
        <position position="528"/>
    </location>
</feature>
<dbReference type="STRING" id="1073090.A0A1L9SV68"/>
<accession>A0A1L9SV68</accession>